<organism evidence="7 8">
    <name type="scientific">Colocasia esculenta</name>
    <name type="common">Wild taro</name>
    <name type="synonym">Arum esculentum</name>
    <dbReference type="NCBI Taxonomy" id="4460"/>
    <lineage>
        <taxon>Eukaryota</taxon>
        <taxon>Viridiplantae</taxon>
        <taxon>Streptophyta</taxon>
        <taxon>Embryophyta</taxon>
        <taxon>Tracheophyta</taxon>
        <taxon>Spermatophyta</taxon>
        <taxon>Magnoliopsida</taxon>
        <taxon>Liliopsida</taxon>
        <taxon>Araceae</taxon>
        <taxon>Aroideae</taxon>
        <taxon>Colocasieae</taxon>
        <taxon>Colocasia</taxon>
    </lineage>
</organism>
<protein>
    <recommendedName>
        <fullName evidence="6">Protein kinase domain-containing protein</fullName>
    </recommendedName>
</protein>
<dbReference type="InterPro" id="IPR011009">
    <property type="entry name" value="Kinase-like_dom_sf"/>
</dbReference>
<dbReference type="EMBL" id="NMUH01000119">
    <property type="protein sequence ID" value="MQL72096.1"/>
    <property type="molecule type" value="Genomic_DNA"/>
</dbReference>
<dbReference type="CDD" id="cd06606">
    <property type="entry name" value="STKc_MAPKKK"/>
    <property type="match status" value="1"/>
</dbReference>
<keyword evidence="8" id="KW-1185">Reference proteome</keyword>
<name>A0A843TPH1_COLES</name>
<keyword evidence="4 5" id="KW-0067">ATP-binding</keyword>
<comment type="caution">
    <text evidence="7">The sequence shown here is derived from an EMBL/GenBank/DDBJ whole genome shotgun (WGS) entry which is preliminary data.</text>
</comment>
<feature type="domain" description="Protein kinase" evidence="6">
    <location>
        <begin position="35"/>
        <end position="290"/>
    </location>
</feature>
<evidence type="ECO:0000259" key="6">
    <source>
        <dbReference type="PROSITE" id="PS50011"/>
    </source>
</evidence>
<evidence type="ECO:0000256" key="3">
    <source>
        <dbReference type="ARBA" id="ARBA00022777"/>
    </source>
</evidence>
<evidence type="ECO:0000313" key="7">
    <source>
        <dbReference type="EMBL" id="MQL72096.1"/>
    </source>
</evidence>
<dbReference type="PANTHER" id="PTHR48011:SF4">
    <property type="entry name" value="MITOGEN-ACTIVATED PROTEIN KINASE KINASE KINASE 19"/>
    <property type="match status" value="1"/>
</dbReference>
<dbReference type="SMR" id="A0A843TPH1"/>
<dbReference type="PROSITE" id="PS00108">
    <property type="entry name" value="PROTEIN_KINASE_ST"/>
    <property type="match status" value="1"/>
</dbReference>
<evidence type="ECO:0000256" key="1">
    <source>
        <dbReference type="ARBA" id="ARBA00022679"/>
    </source>
</evidence>
<dbReference type="SUPFAM" id="SSF56112">
    <property type="entry name" value="Protein kinase-like (PK-like)"/>
    <property type="match status" value="1"/>
</dbReference>
<sequence length="502" mass="54616">MKWRFRAPQQPICSLFTSSTFPAVVPAMGGDRGKWVRGRCLGRGSTATVYLAASASGKPEAFAVKSAELSRSAPLQREQKVLSSLCSPHVVACFGSDVRAEPDGRVLYNLFMEYVPGGSLAEAIKRQGGLEERAIRSYTRGILDGLAYVHGRGLVHCDVKGHNILVREDGVGAKLADFGCARWVDGGKGRAVISGTPLYMAPEVARGEEQGPAADIWALGCTVIEMATGFPPWRDVEDPVAAIHRIAFSADVPEFPCGISDDARDFLGRCLNRDPTKRWSAEELLSHSFVNNIKEFTTDGVSECKGNSPKSTLDQGFWDSWQDEEEDEEKRQMDNQPAEPAQERLRQLLGGGISPPPAESSTWEESCWVTIRDSDGGESPDGEEEPSTSGLWLVGAGFDAVGGTEQSAAYPDPAIATAGGYLLPSNPFPHSFMAHVNTDHSSSVDERINGLVETHSFHNYFIKHGTFPKDCEYHTCNDLGDLLQEIMSNIFVIFKIDSGLLL</sequence>
<evidence type="ECO:0000256" key="4">
    <source>
        <dbReference type="ARBA" id="ARBA00022840"/>
    </source>
</evidence>
<keyword evidence="1" id="KW-0808">Transferase</keyword>
<dbReference type="GO" id="GO:0007165">
    <property type="term" value="P:signal transduction"/>
    <property type="evidence" value="ECO:0007669"/>
    <property type="project" value="TreeGrafter"/>
</dbReference>
<evidence type="ECO:0000313" key="8">
    <source>
        <dbReference type="Proteomes" id="UP000652761"/>
    </source>
</evidence>
<feature type="binding site" evidence="5">
    <location>
        <position position="65"/>
    </location>
    <ligand>
        <name>ATP</name>
        <dbReference type="ChEBI" id="CHEBI:30616"/>
    </ligand>
</feature>
<dbReference type="InterPro" id="IPR052751">
    <property type="entry name" value="Plant_MAPKKK"/>
</dbReference>
<dbReference type="PANTHER" id="PTHR48011">
    <property type="entry name" value="CCR4-NOT TRANSCRIPTIONAL COMPLEX SUBUNIT CAF120-RELATED"/>
    <property type="match status" value="1"/>
</dbReference>
<dbReference type="PROSITE" id="PS50011">
    <property type="entry name" value="PROTEIN_KINASE_DOM"/>
    <property type="match status" value="1"/>
</dbReference>
<reference evidence="7" key="1">
    <citation type="submission" date="2017-07" db="EMBL/GenBank/DDBJ databases">
        <title>Taro Niue Genome Assembly and Annotation.</title>
        <authorList>
            <person name="Atibalentja N."/>
            <person name="Keating K."/>
            <person name="Fields C.J."/>
        </authorList>
    </citation>
    <scope>NUCLEOTIDE SEQUENCE</scope>
    <source>
        <strain evidence="7">Niue_2</strain>
        <tissue evidence="7">Leaf</tissue>
    </source>
</reference>
<dbReference type="Gene3D" id="1.10.510.10">
    <property type="entry name" value="Transferase(Phosphotransferase) domain 1"/>
    <property type="match status" value="1"/>
</dbReference>
<accession>A0A843TPH1</accession>
<keyword evidence="3" id="KW-0418">Kinase</keyword>
<proteinExistence type="predicted"/>
<keyword evidence="2 5" id="KW-0547">Nucleotide-binding</keyword>
<evidence type="ECO:0000256" key="2">
    <source>
        <dbReference type="ARBA" id="ARBA00022741"/>
    </source>
</evidence>
<dbReference type="Pfam" id="PF00069">
    <property type="entry name" value="Pkinase"/>
    <property type="match status" value="1"/>
</dbReference>
<dbReference type="OrthoDB" id="275301at2759"/>
<dbReference type="Proteomes" id="UP000652761">
    <property type="component" value="Unassembled WGS sequence"/>
</dbReference>
<dbReference type="AlphaFoldDB" id="A0A843TPH1"/>
<gene>
    <name evidence="7" type="ORF">Taro_004411</name>
</gene>
<evidence type="ECO:0000256" key="5">
    <source>
        <dbReference type="PROSITE-ProRule" id="PRU10141"/>
    </source>
</evidence>
<dbReference type="InterPro" id="IPR017441">
    <property type="entry name" value="Protein_kinase_ATP_BS"/>
</dbReference>
<dbReference type="InterPro" id="IPR000719">
    <property type="entry name" value="Prot_kinase_dom"/>
</dbReference>
<dbReference type="SMART" id="SM00220">
    <property type="entry name" value="S_TKc"/>
    <property type="match status" value="1"/>
</dbReference>
<dbReference type="PROSITE" id="PS00107">
    <property type="entry name" value="PROTEIN_KINASE_ATP"/>
    <property type="match status" value="1"/>
</dbReference>
<dbReference type="GO" id="GO:0004672">
    <property type="term" value="F:protein kinase activity"/>
    <property type="evidence" value="ECO:0007669"/>
    <property type="project" value="InterPro"/>
</dbReference>
<dbReference type="GO" id="GO:0005524">
    <property type="term" value="F:ATP binding"/>
    <property type="evidence" value="ECO:0007669"/>
    <property type="project" value="UniProtKB-UniRule"/>
</dbReference>
<dbReference type="InterPro" id="IPR008271">
    <property type="entry name" value="Ser/Thr_kinase_AS"/>
</dbReference>